<organism evidence="1 2">
    <name type="scientific">Campylobacter volucris</name>
    <dbReference type="NCBI Taxonomy" id="1031542"/>
    <lineage>
        <taxon>Bacteria</taxon>
        <taxon>Pseudomonadati</taxon>
        <taxon>Campylobacterota</taxon>
        <taxon>Epsilonproteobacteria</taxon>
        <taxon>Campylobacterales</taxon>
        <taxon>Campylobacteraceae</taxon>
        <taxon>Campylobacter</taxon>
    </lineage>
</organism>
<name>A0A5C7DV42_9BACT</name>
<dbReference type="RefSeq" id="WP_147555787.1">
    <property type="nucleotide sequence ID" value="NZ_VOWJ01000030.1"/>
</dbReference>
<comment type="caution">
    <text evidence="1">The sequence shown here is derived from an EMBL/GenBank/DDBJ whole genome shotgun (WGS) entry which is preliminary data.</text>
</comment>
<accession>A0A5C7DV42</accession>
<protein>
    <submittedName>
        <fullName evidence="1">Phage tail assembly protein</fullName>
    </submittedName>
</protein>
<dbReference type="AlphaFoldDB" id="A0A5C7DV42"/>
<evidence type="ECO:0000313" key="2">
    <source>
        <dbReference type="Proteomes" id="UP000321629"/>
    </source>
</evidence>
<dbReference type="Pfam" id="PF10109">
    <property type="entry name" value="Phage_TAC_7"/>
    <property type="match status" value="1"/>
</dbReference>
<reference evidence="1 2" key="1">
    <citation type="submission" date="2019-07" db="EMBL/GenBank/DDBJ databases">
        <title>Rapid identification of Enteric Bacteria from Whole Genome Sequences (WGS) using Average Nucleotide Identity (ANI).</title>
        <authorList>
            <person name="Lane C."/>
        </authorList>
    </citation>
    <scope>NUCLEOTIDE SEQUENCE [LARGE SCALE GENOMIC DNA]</scope>
    <source>
        <strain evidence="1 2">2016D-0084</strain>
    </source>
</reference>
<sequence length="79" mass="8969">MKEKVIKLESGEELKMKAPNVRVLKNATNKSDKEMDQTIYMIATLTNKQESDIEELNLKDFIALQNALKDFLQEAGVIA</sequence>
<dbReference type="InterPro" id="IPR019289">
    <property type="entry name" value="Phage_tail_E/E"/>
</dbReference>
<proteinExistence type="predicted"/>
<dbReference type="Proteomes" id="UP000321629">
    <property type="component" value="Unassembled WGS sequence"/>
</dbReference>
<gene>
    <name evidence="1" type="ORF">FPD38_05760</name>
</gene>
<evidence type="ECO:0000313" key="1">
    <source>
        <dbReference type="EMBL" id="TXE87062.1"/>
    </source>
</evidence>
<dbReference type="EMBL" id="VOWJ01000030">
    <property type="protein sequence ID" value="TXE87062.1"/>
    <property type="molecule type" value="Genomic_DNA"/>
</dbReference>